<evidence type="ECO:0000256" key="8">
    <source>
        <dbReference type="ARBA" id="ARBA00037998"/>
    </source>
</evidence>
<dbReference type="Pfam" id="PF02653">
    <property type="entry name" value="BPD_transp_2"/>
    <property type="match status" value="1"/>
</dbReference>
<evidence type="ECO:0000256" key="9">
    <source>
        <dbReference type="SAM" id="Phobius"/>
    </source>
</evidence>
<feature type="transmembrane region" description="Helical" evidence="9">
    <location>
        <begin position="73"/>
        <end position="91"/>
    </location>
</feature>
<dbReference type="AlphaFoldDB" id="A0A0H5BBJ3"/>
<keyword evidence="12" id="KW-1185">Reference proteome</keyword>
<organism evidence="11 12">
    <name type="scientific">Blastochloris viridis</name>
    <name type="common">Rhodopseudomonas viridis</name>
    <dbReference type="NCBI Taxonomy" id="1079"/>
    <lineage>
        <taxon>Bacteria</taxon>
        <taxon>Pseudomonadati</taxon>
        <taxon>Pseudomonadota</taxon>
        <taxon>Alphaproteobacteria</taxon>
        <taxon>Hyphomicrobiales</taxon>
        <taxon>Blastochloridaceae</taxon>
        <taxon>Blastochloris</taxon>
    </lineage>
</organism>
<dbReference type="EMBL" id="LN907867">
    <property type="protein sequence ID" value="CUU44182.1"/>
    <property type="molecule type" value="Genomic_DNA"/>
</dbReference>
<feature type="transmembrane region" description="Helical" evidence="9">
    <location>
        <begin position="103"/>
        <end position="122"/>
    </location>
</feature>
<name>A0A0H5BBJ3_BLAVI</name>
<evidence type="ECO:0000313" key="11">
    <source>
        <dbReference type="EMBL" id="CUU44182.1"/>
    </source>
</evidence>
<dbReference type="EMBL" id="AP014854">
    <property type="protein sequence ID" value="BAR98474.1"/>
    <property type="molecule type" value="Genomic_DNA"/>
</dbReference>
<comment type="similarity">
    <text evidence="8">Belongs to the binding-protein-dependent transport system permease family. LivHM subfamily.</text>
</comment>
<dbReference type="GO" id="GO:0005886">
    <property type="term" value="C:plasma membrane"/>
    <property type="evidence" value="ECO:0007669"/>
    <property type="project" value="UniProtKB-SubCell"/>
</dbReference>
<evidence type="ECO:0000256" key="3">
    <source>
        <dbReference type="ARBA" id="ARBA00022475"/>
    </source>
</evidence>
<dbReference type="PANTHER" id="PTHR11795:SF450">
    <property type="entry name" value="ABC TRANSPORTER PERMEASE PROTEIN"/>
    <property type="match status" value="1"/>
</dbReference>
<evidence type="ECO:0000256" key="5">
    <source>
        <dbReference type="ARBA" id="ARBA00022970"/>
    </source>
</evidence>
<keyword evidence="6 9" id="KW-1133">Transmembrane helix</keyword>
<evidence type="ECO:0000256" key="2">
    <source>
        <dbReference type="ARBA" id="ARBA00022448"/>
    </source>
</evidence>
<keyword evidence="3" id="KW-1003">Cell membrane</keyword>
<feature type="transmembrane region" description="Helical" evidence="9">
    <location>
        <begin position="13"/>
        <end position="38"/>
    </location>
</feature>
<keyword evidence="4 9" id="KW-0812">Transmembrane</keyword>
<protein>
    <submittedName>
        <fullName evidence="10">High-affinity branched-chain amino acid transport system permease protein LivH</fullName>
    </submittedName>
    <submittedName>
        <fullName evidence="11">LIV-I protein H</fullName>
    </submittedName>
</protein>
<dbReference type="GO" id="GO:0006865">
    <property type="term" value="P:amino acid transport"/>
    <property type="evidence" value="ECO:0007669"/>
    <property type="project" value="UniProtKB-KW"/>
</dbReference>
<reference evidence="11" key="2">
    <citation type="submission" date="2015-11" db="EMBL/GenBank/DDBJ databases">
        <authorList>
            <person name="Zhang Y."/>
            <person name="Guo Z."/>
        </authorList>
    </citation>
    <scope>NUCLEOTIDE SEQUENCE</scope>
    <source>
        <strain evidence="11">1</strain>
    </source>
</reference>
<evidence type="ECO:0000256" key="7">
    <source>
        <dbReference type="ARBA" id="ARBA00023136"/>
    </source>
</evidence>
<gene>
    <name evidence="11" type="primary">livH_2</name>
    <name evidence="10" type="ORF">BV133_881</name>
    <name evidence="11" type="ORF">BVIRIDIS_32290</name>
</gene>
<dbReference type="CDD" id="cd06582">
    <property type="entry name" value="TM_PBP1_LivH_like"/>
    <property type="match status" value="1"/>
</dbReference>
<sequence>MDDLSGIELMADFVQFAVSGLTIGAVYALVALGFTLIYNASSVVNFAQGEFVMLGGMATVFLAALGLPLPAAAVAAVIAAVAVGIVVHALVIEPARGANAVTLIILTIGVSLVLRGAAPLIFDKQFHKLPGFSGEAAVGVLGAAVQPQAFWVVGGAAVIVLALKLFLARTLFGKAVLATAADRMAAMLAGINTGVIVGFAFATSAAIGAIAGILVTPITLTSYDVGVMLSLKGFAAAVLGGIGSPLGAVAGGLLLGLLEALAAGYLSSTYKDAAAFVVLIAVLMAMPGGLARVKQVERV</sequence>
<reference evidence="12" key="3">
    <citation type="journal article" date="2016" name="Genome Announc.">
        <title>Revised genome sequence of the purple photosynthetic bacterium Blastochloris viridis.</title>
        <authorList>
            <person name="Liu L.N."/>
            <person name="Faulkner M."/>
            <person name="Liu X."/>
            <person name="Huang F."/>
            <person name="Darby A.C."/>
            <person name="Hall N."/>
        </authorList>
    </citation>
    <scope>NUCLEOTIDE SEQUENCE [LARGE SCALE GENOMIC DNA]</scope>
    <source>
        <strain evidence="12">ATCC 19567 / DSM 133 / F</strain>
    </source>
</reference>
<feature type="transmembrane region" description="Helical" evidence="9">
    <location>
        <begin position="273"/>
        <end position="293"/>
    </location>
</feature>
<dbReference type="PATRIC" id="fig|1079.6.peg.466"/>
<proteinExistence type="inferred from homology"/>
<dbReference type="STRING" id="1079.BVIR_462"/>
<feature type="transmembrane region" description="Helical" evidence="9">
    <location>
        <begin position="188"/>
        <end position="214"/>
    </location>
</feature>
<comment type="subcellular location">
    <subcellularLocation>
        <location evidence="1">Cell membrane</location>
        <topology evidence="1">Multi-pass membrane protein</topology>
    </subcellularLocation>
</comment>
<dbReference type="PANTHER" id="PTHR11795">
    <property type="entry name" value="BRANCHED-CHAIN AMINO ACID TRANSPORT SYSTEM PERMEASE PROTEIN LIVH"/>
    <property type="match status" value="1"/>
</dbReference>
<feature type="transmembrane region" description="Helical" evidence="9">
    <location>
        <begin position="149"/>
        <end position="167"/>
    </location>
</feature>
<evidence type="ECO:0000313" key="12">
    <source>
        <dbReference type="Proteomes" id="UP000065734"/>
    </source>
</evidence>
<dbReference type="GO" id="GO:0022857">
    <property type="term" value="F:transmembrane transporter activity"/>
    <property type="evidence" value="ECO:0007669"/>
    <property type="project" value="InterPro"/>
</dbReference>
<feature type="transmembrane region" description="Helical" evidence="9">
    <location>
        <begin position="50"/>
        <end position="67"/>
    </location>
</feature>
<reference evidence="10" key="1">
    <citation type="journal article" date="2015" name="Genome Announc.">
        <title>Complete Genome Sequence of the Bacteriochlorophyll b-Producing Photosynthetic Bacterium Blastochloris viridis.</title>
        <authorList>
            <person name="Tsukatani Y."/>
            <person name="Hirose Y."/>
            <person name="Harada J."/>
            <person name="Misawa N."/>
            <person name="Mori K."/>
            <person name="Inoue K."/>
            <person name="Tamiaki H."/>
        </authorList>
    </citation>
    <scope>NUCLEOTIDE SEQUENCE [LARGE SCALE GENOMIC DNA]</scope>
    <source>
        <strain evidence="10">DSM 133</strain>
    </source>
</reference>
<dbReference type="Proteomes" id="UP000065734">
    <property type="component" value="Chromosome I"/>
</dbReference>
<evidence type="ECO:0000256" key="4">
    <source>
        <dbReference type="ARBA" id="ARBA00022692"/>
    </source>
</evidence>
<keyword evidence="5" id="KW-0029">Amino-acid transport</keyword>
<evidence type="ECO:0000313" key="10">
    <source>
        <dbReference type="EMBL" id="BAR98474.1"/>
    </source>
</evidence>
<evidence type="ECO:0000256" key="1">
    <source>
        <dbReference type="ARBA" id="ARBA00004651"/>
    </source>
</evidence>
<dbReference type="KEGG" id="bvr:BVIR_462"/>
<evidence type="ECO:0000256" key="6">
    <source>
        <dbReference type="ARBA" id="ARBA00022989"/>
    </source>
</evidence>
<dbReference type="InterPro" id="IPR001851">
    <property type="entry name" value="ABC_transp_permease"/>
</dbReference>
<accession>A0A0H5BBJ3</accession>
<keyword evidence="2" id="KW-0813">Transport</keyword>
<feature type="transmembrane region" description="Helical" evidence="9">
    <location>
        <begin position="234"/>
        <end position="261"/>
    </location>
</feature>
<keyword evidence="7 9" id="KW-0472">Membrane</keyword>
<dbReference type="InterPro" id="IPR052157">
    <property type="entry name" value="BCAA_transport_permease"/>
</dbReference>